<gene>
    <name evidence="5" type="ORF">TCEB3V08_LOCUS2038</name>
</gene>
<dbReference type="InterPro" id="IPR023409">
    <property type="entry name" value="14-3-3_CS"/>
</dbReference>
<accession>A0A7R9GQT5</accession>
<dbReference type="PROSITE" id="PS00796">
    <property type="entry name" value="1433_1"/>
    <property type="match status" value="1"/>
</dbReference>
<protein>
    <recommendedName>
        <fullName evidence="2">14-3-3 protein epsilon</fullName>
    </recommendedName>
</protein>
<dbReference type="SMART" id="SM00101">
    <property type="entry name" value="14_3_3"/>
    <property type="match status" value="1"/>
</dbReference>
<feature type="domain" description="14-3-3" evidence="4">
    <location>
        <begin position="153"/>
        <end position="384"/>
    </location>
</feature>
<dbReference type="FunFam" id="1.20.190.20:FF:000002">
    <property type="entry name" value="14-3-3 protein epsilon"/>
    <property type="match status" value="1"/>
</dbReference>
<name>A0A7R9GQT5_TIMCR</name>
<proteinExistence type="inferred from homology"/>
<evidence type="ECO:0000256" key="2">
    <source>
        <dbReference type="ARBA" id="ARBA00039427"/>
    </source>
</evidence>
<organism evidence="5">
    <name type="scientific">Timema cristinae</name>
    <name type="common">Walking stick</name>
    <dbReference type="NCBI Taxonomy" id="61476"/>
    <lineage>
        <taxon>Eukaryota</taxon>
        <taxon>Metazoa</taxon>
        <taxon>Ecdysozoa</taxon>
        <taxon>Arthropoda</taxon>
        <taxon>Hexapoda</taxon>
        <taxon>Insecta</taxon>
        <taxon>Pterygota</taxon>
        <taxon>Neoptera</taxon>
        <taxon>Polyneoptera</taxon>
        <taxon>Phasmatodea</taxon>
        <taxon>Timematodea</taxon>
        <taxon>Timematoidea</taxon>
        <taxon>Timematidae</taxon>
        <taxon>Timema</taxon>
    </lineage>
</organism>
<evidence type="ECO:0000256" key="1">
    <source>
        <dbReference type="ARBA" id="ARBA00006141"/>
    </source>
</evidence>
<dbReference type="AlphaFoldDB" id="A0A7R9GQT5"/>
<dbReference type="PROSITE" id="PS00797">
    <property type="entry name" value="1433_2"/>
    <property type="match status" value="1"/>
</dbReference>
<reference evidence="5" key="1">
    <citation type="submission" date="2020-11" db="EMBL/GenBank/DDBJ databases">
        <authorList>
            <person name="Tran Van P."/>
        </authorList>
    </citation>
    <scope>NUCLEOTIDE SEQUENCE</scope>
</reference>
<sequence>MSLREDDVYKAKLAEQAERYDELIVAFYIVSKLFGRKQHCGPKCVAVRIVRCSLRYENREKCKIIKTASSQKNDHVARAPSTSPSVTMTDTTVSSEIAPSGLKLNIYIVLGIPEQEEANIASDVLSLLKCECHSKHTGRLIASLPQVCCIIWKDSILDFPKMVEAMKKVAALDLDLSVEERNLLSVAYKNVIGARRASWRIISSIEQKEENKGADLKLAMIRAYRAKVEQELRDICSDILSVLDTHLIAFATSGESKVFYYKMKGDYHRYLAEFATGNDKKEAAENSLVAYKAASDIAMTDLPPTHPIRLGLALNFSVFYYEILNSPDRACRLAKAAFDDAIAELDTLSEESYKDSTLIMQLLRDNLTLWTSDMQAESEVELREQNLDVEEQDVA</sequence>
<dbReference type="Gene3D" id="1.20.190.20">
    <property type="entry name" value="14-3-3 domain"/>
    <property type="match status" value="1"/>
</dbReference>
<dbReference type="InterPro" id="IPR023410">
    <property type="entry name" value="14-3-3_domain"/>
</dbReference>
<dbReference type="Pfam" id="PF00244">
    <property type="entry name" value="14-3-3"/>
    <property type="match status" value="1"/>
</dbReference>
<evidence type="ECO:0000313" key="5">
    <source>
        <dbReference type="EMBL" id="CAD7394096.1"/>
    </source>
</evidence>
<dbReference type="InterPro" id="IPR036815">
    <property type="entry name" value="14-3-3_dom_sf"/>
</dbReference>
<dbReference type="SUPFAM" id="SSF48445">
    <property type="entry name" value="14-3-3 protein"/>
    <property type="match status" value="1"/>
</dbReference>
<dbReference type="InterPro" id="IPR000308">
    <property type="entry name" value="14-3-3"/>
</dbReference>
<comment type="similarity">
    <text evidence="1 3">Belongs to the 14-3-3 family.</text>
</comment>
<dbReference type="PRINTS" id="PR00305">
    <property type="entry name" value="1433ZETA"/>
</dbReference>
<dbReference type="PANTHER" id="PTHR18860">
    <property type="entry name" value="14-3-3 PROTEIN"/>
    <property type="match status" value="1"/>
</dbReference>
<evidence type="ECO:0000256" key="3">
    <source>
        <dbReference type="RuleBase" id="RU003466"/>
    </source>
</evidence>
<evidence type="ECO:0000259" key="4">
    <source>
        <dbReference type="SMART" id="SM00101"/>
    </source>
</evidence>
<dbReference type="EMBL" id="OC316879">
    <property type="protein sequence ID" value="CAD7394096.1"/>
    <property type="molecule type" value="Genomic_DNA"/>
</dbReference>